<dbReference type="Pfam" id="PF07963">
    <property type="entry name" value="N_methyl"/>
    <property type="match status" value="1"/>
</dbReference>
<evidence type="ECO:0000313" key="2">
    <source>
        <dbReference type="EMBL" id="PMP66979.1"/>
    </source>
</evidence>
<gene>
    <name evidence="2" type="ORF">C0189_04030</name>
</gene>
<dbReference type="InterPro" id="IPR012902">
    <property type="entry name" value="N_methyl_site"/>
</dbReference>
<dbReference type="AlphaFoldDB" id="A0A2J6WDW3"/>
<dbReference type="NCBIfam" id="TIGR02532">
    <property type="entry name" value="IV_pilin_GFxxxE"/>
    <property type="match status" value="1"/>
</dbReference>
<evidence type="ECO:0000256" key="1">
    <source>
        <dbReference type="SAM" id="Phobius"/>
    </source>
</evidence>
<keyword evidence="1" id="KW-0812">Transmembrane</keyword>
<dbReference type="Proteomes" id="UP000237040">
    <property type="component" value="Unassembled WGS sequence"/>
</dbReference>
<accession>A0A2J6WDW3</accession>
<keyword evidence="1" id="KW-1133">Transmembrane helix</keyword>
<feature type="transmembrane region" description="Helical" evidence="1">
    <location>
        <begin position="12"/>
        <end position="38"/>
    </location>
</feature>
<organism evidence="2 3">
    <name type="scientific">Caldisericum exile</name>
    <dbReference type="NCBI Taxonomy" id="693075"/>
    <lineage>
        <taxon>Bacteria</taxon>
        <taxon>Pseudomonadati</taxon>
        <taxon>Caldisericota/Cryosericota group</taxon>
        <taxon>Caldisericota</taxon>
        <taxon>Caldisericia</taxon>
        <taxon>Caldisericales</taxon>
        <taxon>Caldisericaceae</taxon>
        <taxon>Caldisericum</taxon>
    </lineage>
</organism>
<sequence length="192" mass="22013">MQEVRQHRRGFTIIEVVVSLAILLIIFSLAFSGISSFLRIRTYYDQEMTLQQNFRYALTKITGDLMQASKPNDANFDIILKPNDSLNTGNAMGEELIFTYYDGTNTWDIRYRMEQTNNGNAVYKVKYPHGTNPTSIGEPVTEYMKQLVKLYFVRQGGKVVVIMVGKINYFGKEQSVSYTSLIFSRNSNEQSP</sequence>
<dbReference type="RefSeq" id="WP_416084956.1">
    <property type="nucleotide sequence ID" value="NZ_JBNATC010000012.1"/>
</dbReference>
<dbReference type="EMBL" id="PNIL01000060">
    <property type="protein sequence ID" value="PMP66979.1"/>
    <property type="molecule type" value="Genomic_DNA"/>
</dbReference>
<keyword evidence="1" id="KW-0472">Membrane</keyword>
<protein>
    <recommendedName>
        <fullName evidence="4">Prepilin-type N-terminal cleavage/methylation domain-containing protein</fullName>
    </recommendedName>
</protein>
<evidence type="ECO:0000313" key="3">
    <source>
        <dbReference type="Proteomes" id="UP000237040"/>
    </source>
</evidence>
<comment type="caution">
    <text evidence="2">The sequence shown here is derived from an EMBL/GenBank/DDBJ whole genome shotgun (WGS) entry which is preliminary data.</text>
</comment>
<name>A0A2J6WDW3_9BACT</name>
<reference evidence="2 3" key="1">
    <citation type="submission" date="2018-01" db="EMBL/GenBank/DDBJ databases">
        <title>Metagenomic assembled genomes from two thermal pools in the Uzon Caldera, Kamchatka, Russia.</title>
        <authorList>
            <person name="Wilkins L."/>
            <person name="Ettinger C."/>
        </authorList>
    </citation>
    <scope>NUCLEOTIDE SEQUENCE [LARGE SCALE GENOMIC DNA]</scope>
    <source>
        <strain evidence="2">ZAV-07</strain>
    </source>
</reference>
<proteinExistence type="predicted"/>
<evidence type="ECO:0008006" key="4">
    <source>
        <dbReference type="Google" id="ProtNLM"/>
    </source>
</evidence>